<keyword evidence="3" id="KW-1185">Reference proteome</keyword>
<evidence type="ECO:0000313" key="3">
    <source>
        <dbReference type="Proteomes" id="UP000261948"/>
    </source>
</evidence>
<sequence length="195" mass="21853">MANRSYLFVSNALPNPDWDAASRSRLRGISEHAYAVPLLYRLLVSVDSRAISSAIWKHEHPLAIAGRAQAGMERALQFLQQIQHPEIAGFRAEADAFLRQHIQPGDWLILEAAEVLSMDDTALETQVQQLLGGMPQIDAECRQALAALQPQPASFWQRIFKPSKESLQEPLRELGLGGWSEHLYFSWDPPAAEDD</sequence>
<name>A0A373FEX1_COMTE</name>
<dbReference type="EMBL" id="QURR01000022">
    <property type="protein sequence ID" value="RGE42693.1"/>
    <property type="molecule type" value="Genomic_DNA"/>
</dbReference>
<dbReference type="Pfam" id="PF25135">
    <property type="entry name" value="DUF7822"/>
    <property type="match status" value="1"/>
</dbReference>
<proteinExistence type="predicted"/>
<evidence type="ECO:0000259" key="1">
    <source>
        <dbReference type="Pfam" id="PF25135"/>
    </source>
</evidence>
<dbReference type="Proteomes" id="UP000261948">
    <property type="component" value="Unassembled WGS sequence"/>
</dbReference>
<accession>A0A373FEX1</accession>
<dbReference type="AlphaFoldDB" id="A0A373FEX1"/>
<reference evidence="2 3" key="1">
    <citation type="submission" date="2018-08" db="EMBL/GenBank/DDBJ databases">
        <title>Comamonas testosteroni strain SWCO2.</title>
        <authorList>
            <person name="Jiang N."/>
            <person name="Zhang X.Z."/>
        </authorList>
    </citation>
    <scope>NUCLEOTIDE SEQUENCE [LARGE SCALE GENOMIC DNA]</scope>
    <source>
        <strain evidence="2 3">SWCO2</strain>
    </source>
</reference>
<dbReference type="InterPro" id="IPR056724">
    <property type="entry name" value="DUF7822"/>
</dbReference>
<protein>
    <recommendedName>
        <fullName evidence="1">DUF7822 domain-containing protein</fullName>
    </recommendedName>
</protein>
<gene>
    <name evidence="2" type="ORF">DZC30_16405</name>
</gene>
<organism evidence="2 3">
    <name type="scientific">Comamonas testosteroni</name>
    <name type="common">Pseudomonas testosteroni</name>
    <dbReference type="NCBI Taxonomy" id="285"/>
    <lineage>
        <taxon>Bacteria</taxon>
        <taxon>Pseudomonadati</taxon>
        <taxon>Pseudomonadota</taxon>
        <taxon>Betaproteobacteria</taxon>
        <taxon>Burkholderiales</taxon>
        <taxon>Comamonadaceae</taxon>
        <taxon>Comamonas</taxon>
    </lineage>
</organism>
<evidence type="ECO:0000313" key="2">
    <source>
        <dbReference type="EMBL" id="RGE42693.1"/>
    </source>
</evidence>
<dbReference type="OrthoDB" id="8858495at2"/>
<comment type="caution">
    <text evidence="2">The sequence shown here is derived from an EMBL/GenBank/DDBJ whole genome shotgun (WGS) entry which is preliminary data.</text>
</comment>
<feature type="domain" description="DUF7822" evidence="1">
    <location>
        <begin position="16"/>
        <end position="150"/>
    </location>
</feature>